<reference evidence="1 2" key="1">
    <citation type="journal article" date="2011" name="Stand. Genomic Sci.">
        <title>Complete genome of the onion pathogen Enterobacter cloacae EcWSU1.</title>
        <authorList>
            <person name="Humann J.L."/>
            <person name="Wildung M."/>
            <person name="Cheng C.H."/>
            <person name="Lee T."/>
            <person name="Stewart J.E."/>
            <person name="Drew J.C."/>
            <person name="Triplett E.W."/>
            <person name="Main D."/>
            <person name="Schroeder B.K."/>
        </authorList>
    </citation>
    <scope>NUCLEOTIDE SEQUENCE [LARGE SCALE GENOMIC DNA]</scope>
    <source>
        <strain evidence="1 2">EcWSU1</strain>
    </source>
</reference>
<dbReference type="EMBL" id="CP002886">
    <property type="protein sequence ID" value="AEW74061.1"/>
    <property type="molecule type" value="Genomic_DNA"/>
</dbReference>
<sequence length="31" mass="3628">MLGWRAFTGQNARQSKFSGILSFLFNRYAIF</sequence>
<dbReference type="HOGENOM" id="CLU_3396319_0_0_6"/>
<organism evidence="1 2">
    <name type="scientific">Enterobacter ludwigii</name>
    <dbReference type="NCBI Taxonomy" id="299767"/>
    <lineage>
        <taxon>Bacteria</taxon>
        <taxon>Pseudomonadati</taxon>
        <taxon>Pseudomonadota</taxon>
        <taxon>Gammaproteobacteria</taxon>
        <taxon>Enterobacterales</taxon>
        <taxon>Enterobacteriaceae</taxon>
        <taxon>Enterobacter</taxon>
        <taxon>Enterobacter cloacae complex</taxon>
    </lineage>
</organism>
<evidence type="ECO:0000313" key="2">
    <source>
        <dbReference type="Proteomes" id="UP000007838"/>
    </source>
</evidence>
<dbReference type="AlphaFoldDB" id="G8LF77"/>
<protein>
    <submittedName>
        <fullName evidence="1">Uncharacterized protein</fullName>
    </submittedName>
</protein>
<name>G8LF77_9ENTR</name>
<dbReference type="Proteomes" id="UP000007838">
    <property type="component" value="Chromosome"/>
</dbReference>
<accession>G8LF77</accession>
<evidence type="ECO:0000313" key="1">
    <source>
        <dbReference type="EMBL" id="AEW74061.1"/>
    </source>
</evidence>
<dbReference type="KEGG" id="eec:EcWSU1_02627"/>
<gene>
    <name evidence="1" type="ORF">EcWSU1_02627</name>
</gene>
<proteinExistence type="predicted"/>